<dbReference type="InterPro" id="IPR003594">
    <property type="entry name" value="HATPase_dom"/>
</dbReference>
<reference evidence="24 25" key="1">
    <citation type="submission" date="2024-09" db="EMBL/GenBank/DDBJ databases">
        <title>Draft genome sequence of Candidatus Magnetaquicoccaceae bacterium FCR-1.</title>
        <authorList>
            <person name="Shimoshige H."/>
            <person name="Shimamura S."/>
            <person name="Taoka A."/>
            <person name="Kobayashi H."/>
            <person name="Maekawa T."/>
        </authorList>
    </citation>
    <scope>NUCLEOTIDE SEQUENCE [LARGE SCALE GENOMIC DNA]</scope>
    <source>
        <strain evidence="24 25">FCR-1</strain>
    </source>
</reference>
<keyword evidence="10" id="KW-0067">ATP-binding</keyword>
<dbReference type="SMART" id="SM00065">
    <property type="entry name" value="GAF"/>
    <property type="match status" value="1"/>
</dbReference>
<dbReference type="RefSeq" id="WP_420905271.1">
    <property type="nucleotide sequence ID" value="NZ_BAAFGK010000004.1"/>
</dbReference>
<feature type="domain" description="PAC" evidence="21">
    <location>
        <begin position="653"/>
        <end position="706"/>
    </location>
</feature>
<dbReference type="Pfam" id="PF08448">
    <property type="entry name" value="PAS_4"/>
    <property type="match status" value="2"/>
</dbReference>
<feature type="domain" description="Response regulatory" evidence="19">
    <location>
        <begin position="1113"/>
        <end position="1230"/>
    </location>
</feature>
<dbReference type="CDD" id="cd06225">
    <property type="entry name" value="HAMP"/>
    <property type="match status" value="1"/>
</dbReference>
<dbReference type="SUPFAM" id="SSF55874">
    <property type="entry name" value="ATPase domain of HSP90 chaperone/DNA topoisomerase II/histidine kinase"/>
    <property type="match status" value="1"/>
</dbReference>
<keyword evidence="4" id="KW-1003">Cell membrane</keyword>
<dbReference type="Pfam" id="PF02518">
    <property type="entry name" value="HATPase_c"/>
    <property type="match status" value="1"/>
</dbReference>
<dbReference type="SMART" id="SM00387">
    <property type="entry name" value="HATPase_c"/>
    <property type="match status" value="1"/>
</dbReference>
<dbReference type="CDD" id="cd00082">
    <property type="entry name" value="HisKA"/>
    <property type="match status" value="1"/>
</dbReference>
<feature type="domain" description="PAS" evidence="20">
    <location>
        <begin position="319"/>
        <end position="373"/>
    </location>
</feature>
<comment type="caution">
    <text evidence="24">The sequence shown here is derived from an EMBL/GenBank/DDBJ whole genome shotgun (WGS) entry which is preliminary data.</text>
</comment>
<evidence type="ECO:0000256" key="1">
    <source>
        <dbReference type="ARBA" id="ARBA00000085"/>
    </source>
</evidence>
<dbReference type="Gene3D" id="1.20.120.160">
    <property type="entry name" value="HPT domain"/>
    <property type="match status" value="1"/>
</dbReference>
<evidence type="ECO:0000259" key="22">
    <source>
        <dbReference type="PROSITE" id="PS50885"/>
    </source>
</evidence>
<dbReference type="InterPro" id="IPR013656">
    <property type="entry name" value="PAS_4"/>
</dbReference>
<dbReference type="InterPro" id="IPR035965">
    <property type="entry name" value="PAS-like_dom_sf"/>
</dbReference>
<dbReference type="Gene3D" id="3.30.565.10">
    <property type="entry name" value="Histidine kinase-like ATPase, C-terminal domain"/>
    <property type="match status" value="1"/>
</dbReference>
<dbReference type="Pfam" id="PF00512">
    <property type="entry name" value="HisKA"/>
    <property type="match status" value="1"/>
</dbReference>
<organism evidence="24 25">
    <name type="scientific">Candidatus Magnetaquiglobus chichijimensis</name>
    <dbReference type="NCBI Taxonomy" id="3141448"/>
    <lineage>
        <taxon>Bacteria</taxon>
        <taxon>Pseudomonadati</taxon>
        <taxon>Pseudomonadota</taxon>
        <taxon>Magnetococcia</taxon>
        <taxon>Magnetococcales</taxon>
        <taxon>Candidatus Magnetaquicoccaceae</taxon>
        <taxon>Candidatus Magnetaquiglobus</taxon>
    </lineage>
</organism>
<feature type="transmembrane region" description="Helical" evidence="17">
    <location>
        <begin position="48"/>
        <end position="69"/>
    </location>
</feature>
<feature type="transmembrane region" description="Helical" evidence="17">
    <location>
        <begin position="15"/>
        <end position="36"/>
    </location>
</feature>
<keyword evidence="13 17" id="KW-0472">Membrane</keyword>
<dbReference type="InterPro" id="IPR003661">
    <property type="entry name" value="HisK_dim/P_dom"/>
</dbReference>
<dbReference type="InterPro" id="IPR000014">
    <property type="entry name" value="PAS"/>
</dbReference>
<evidence type="ECO:0000256" key="10">
    <source>
        <dbReference type="ARBA" id="ARBA00022840"/>
    </source>
</evidence>
<evidence type="ECO:0000256" key="6">
    <source>
        <dbReference type="ARBA" id="ARBA00022679"/>
    </source>
</evidence>
<dbReference type="InterPro" id="IPR003018">
    <property type="entry name" value="GAF"/>
</dbReference>
<dbReference type="SUPFAM" id="SSF55781">
    <property type="entry name" value="GAF domain-like"/>
    <property type="match status" value="1"/>
</dbReference>
<comment type="subcellular location">
    <subcellularLocation>
        <location evidence="2">Cell membrane</location>
        <topology evidence="2">Multi-pass membrane protein</topology>
    </subcellularLocation>
</comment>
<evidence type="ECO:0000256" key="14">
    <source>
        <dbReference type="PROSITE-ProRule" id="PRU00110"/>
    </source>
</evidence>
<dbReference type="SMART" id="SM00304">
    <property type="entry name" value="HAMP"/>
    <property type="match status" value="1"/>
</dbReference>
<evidence type="ECO:0000256" key="15">
    <source>
        <dbReference type="PROSITE-ProRule" id="PRU00169"/>
    </source>
</evidence>
<evidence type="ECO:0000256" key="5">
    <source>
        <dbReference type="ARBA" id="ARBA00022553"/>
    </source>
</evidence>
<dbReference type="Pfam" id="PF13185">
    <property type="entry name" value="GAF_2"/>
    <property type="match status" value="1"/>
</dbReference>
<dbReference type="GO" id="GO:0004673">
    <property type="term" value="F:protein histidine kinase activity"/>
    <property type="evidence" value="ECO:0007669"/>
    <property type="project" value="UniProtKB-EC"/>
</dbReference>
<dbReference type="SUPFAM" id="SSF55785">
    <property type="entry name" value="PYP-like sensor domain (PAS domain)"/>
    <property type="match status" value="3"/>
</dbReference>
<feature type="modified residue" description="4-aspartylphosphate" evidence="15">
    <location>
        <position position="1163"/>
    </location>
</feature>
<dbReference type="NCBIfam" id="TIGR00229">
    <property type="entry name" value="sensory_box"/>
    <property type="match status" value="3"/>
</dbReference>
<evidence type="ECO:0000256" key="8">
    <source>
        <dbReference type="ARBA" id="ARBA00022741"/>
    </source>
</evidence>
<evidence type="ECO:0000259" key="23">
    <source>
        <dbReference type="PROSITE" id="PS50894"/>
    </source>
</evidence>
<feature type="domain" description="HAMP" evidence="22">
    <location>
        <begin position="67"/>
        <end position="120"/>
    </location>
</feature>
<feature type="domain" description="HPt" evidence="23">
    <location>
        <begin position="1292"/>
        <end position="1384"/>
    </location>
</feature>
<dbReference type="Pfam" id="PF00672">
    <property type="entry name" value="HAMP"/>
    <property type="match status" value="1"/>
</dbReference>
<dbReference type="SMART" id="SM00448">
    <property type="entry name" value="REC"/>
    <property type="match status" value="2"/>
</dbReference>
<evidence type="ECO:0000256" key="7">
    <source>
        <dbReference type="ARBA" id="ARBA00022692"/>
    </source>
</evidence>
<proteinExistence type="predicted"/>
<dbReference type="PANTHER" id="PTHR45339:SF1">
    <property type="entry name" value="HYBRID SIGNAL TRANSDUCTION HISTIDINE KINASE J"/>
    <property type="match status" value="1"/>
</dbReference>
<name>A0ABQ0C9L5_9PROT</name>
<evidence type="ECO:0000256" key="4">
    <source>
        <dbReference type="ARBA" id="ARBA00022475"/>
    </source>
</evidence>
<sequence length="1476" mass="161880">MKSLLTFLERRQLRVKLLIGFAGFLGVTVGPILFYLWHLGQLHGELPFLLLAGGIGVGVLMALVMGGSVRRPIEQLRDSVENLASGQLDIVVPSTDFPNEIGDLARSIAVLQSGAIEMEAQRWIKVHQATISTALQEAVDFADLARRFLSGVAPLLQVGQGAMYLLEGERLRLFGGYAFRERKGFHAIFELGEGLVGQCALEKTPIVITRPHPDYLRIGSSVGEAIPRAIIVLPVIRNDQLLAVVELASFKMFDAREQTLLDGLMPMLAMSIEILDRNLRTRQLLEETRQQASTMEVQAAQLSAQTVELEERRNALQATEEWYRGIIESAPDGMLVADRDGVIILANPRIHAMFGHADGELVGRRFESLFPEDSREENIAQWEVFITSGHARERESEGEALYGLRKDGLVFPLEISLSRLPALGGRGICVCASMRDITQRKAAEAALRDSEAYNKMLFQESARPIVIHDPAGPGFIDCNPAAVRMYGYASREELLGKTPLDVSAPTQYDGSDSRAAMARIDMLALHQGPQSFEWRHRRPNGEIWDAQVHLMMFHFGGRELLQFTLDDITEKKRAGEEIERQRATLGALIDSIPDLISYKDPEGIYLGCNFAFAERIAKPVEEIIGRSDYDIFPPEDAYEIRQGDHEMMESLKRHAEEEWVTYPDGRRVLLDTVRAPFYDGKGRLLGLLGIGRDITERKAVEQAMAEARRAAEEATKAKSDFLANMSHEIRTPMNAIIGMSHLALQTELNQKQRNYIEKVHRSAENLLGIINDILDFSKIEAGKMTMERIDFRFEDVMDHLANLVGIKAEHKGLELLFDTRPDVPMGLIGDPLRLGQVLVNLGNNAVKFTDRGEIVIGVERVAEVGQSVELHFWVKDSGIGMTPEQLGKMFQSFSQADSSTTRKYGGTGLGLAISKNLVELMDGRIWVESELGKGSVFHFHARFGLQSEAMPRRMFRADELAGLRLLVVDDNAAAREIFADMASHLGFHVDVVPDGQNALTCISEKDRAGSSYDLVLMDWKMPVMDGVECMRRIRDEAFVHTPAMIMVTAFGREEALNEAQRQGVGLRHVVTKPVTPSVLLESIGEALGRGVAREGGERPDPAGEAKAKLRGARVLLVEDNDMNQELATELLGEAGFEVVVANNGREALDRLEAGDRFDGVLMDCQMPVMDGYTATRAIRENPAWARLPVIAMTANAMAGDREKVIAAGMNDHIPKPLDVVDMFVTLAKWIVPAVRGGGSVVEAGGGVAEPSGVISGDAPSGTVAPGCAVGDGIPRGIPDLDVETGLKRMLGKKGLYLSILRKYLAGQRDAPARIRAALVAGDRATAEREAHTLKGTSGNIGANLVQAGAARMEAAIKEGGREEAEILELLVSVEAHLGMLIQALEAALPADVEAAVVPVERPALDLEALRVASGALAGFLADDNSEASDVWHDRLDLFKQAMPEQWRQVGQAIEGFDFEGALEILRAALRPHGVTV</sequence>
<dbReference type="InterPro" id="IPR005467">
    <property type="entry name" value="His_kinase_dom"/>
</dbReference>
<dbReference type="InterPro" id="IPR008207">
    <property type="entry name" value="Sig_transdc_His_kin_Hpt_dom"/>
</dbReference>
<gene>
    <name evidence="24" type="primary">rcsC_50</name>
    <name evidence="24" type="ORF">SIID45300_01910</name>
</gene>
<keyword evidence="8" id="KW-0547">Nucleotide-binding</keyword>
<dbReference type="InterPro" id="IPR001610">
    <property type="entry name" value="PAC"/>
</dbReference>
<feature type="coiled-coil region" evidence="16">
    <location>
        <begin position="285"/>
        <end position="319"/>
    </location>
</feature>
<dbReference type="SMART" id="SM00091">
    <property type="entry name" value="PAS"/>
    <property type="match status" value="3"/>
</dbReference>
<dbReference type="InterPro" id="IPR000700">
    <property type="entry name" value="PAS-assoc_C"/>
</dbReference>
<dbReference type="Pfam" id="PF00072">
    <property type="entry name" value="Response_reg"/>
    <property type="match status" value="2"/>
</dbReference>
<feature type="domain" description="Histidine kinase" evidence="18">
    <location>
        <begin position="724"/>
        <end position="945"/>
    </location>
</feature>
<dbReference type="InterPro" id="IPR029016">
    <property type="entry name" value="GAF-like_dom_sf"/>
</dbReference>
<feature type="domain" description="PAS" evidence="20">
    <location>
        <begin position="581"/>
        <end position="654"/>
    </location>
</feature>
<dbReference type="Pfam" id="PF13426">
    <property type="entry name" value="PAS_9"/>
    <property type="match status" value="1"/>
</dbReference>
<evidence type="ECO:0000256" key="13">
    <source>
        <dbReference type="ARBA" id="ARBA00023136"/>
    </source>
</evidence>
<dbReference type="Gene3D" id="3.30.450.20">
    <property type="entry name" value="PAS domain"/>
    <property type="match status" value="3"/>
</dbReference>
<accession>A0ABQ0C9L5</accession>
<dbReference type="SMART" id="SM00388">
    <property type="entry name" value="HisKA"/>
    <property type="match status" value="1"/>
</dbReference>
<evidence type="ECO:0000313" key="24">
    <source>
        <dbReference type="EMBL" id="GAB0057579.1"/>
    </source>
</evidence>
<dbReference type="Gene3D" id="3.40.50.2300">
    <property type="match status" value="2"/>
</dbReference>
<protein>
    <recommendedName>
        <fullName evidence="3">histidine kinase</fullName>
        <ecNumber evidence="3">2.7.13.3</ecNumber>
    </recommendedName>
</protein>
<evidence type="ECO:0000256" key="17">
    <source>
        <dbReference type="SAM" id="Phobius"/>
    </source>
</evidence>
<dbReference type="PRINTS" id="PR00344">
    <property type="entry name" value="BCTRLSENSOR"/>
</dbReference>
<feature type="modified residue" description="4-aspartylphosphate" evidence="15">
    <location>
        <position position="1018"/>
    </location>
</feature>
<dbReference type="EMBL" id="BAAFGK010000004">
    <property type="protein sequence ID" value="GAB0057579.1"/>
    <property type="molecule type" value="Genomic_DNA"/>
</dbReference>
<dbReference type="SUPFAM" id="SSF52172">
    <property type="entry name" value="CheY-like"/>
    <property type="match status" value="2"/>
</dbReference>
<dbReference type="InterPro" id="IPR011006">
    <property type="entry name" value="CheY-like_superfamily"/>
</dbReference>
<dbReference type="CDD" id="cd16922">
    <property type="entry name" value="HATPase_EvgS-ArcB-TorS-like"/>
    <property type="match status" value="1"/>
</dbReference>
<evidence type="ECO:0000313" key="25">
    <source>
        <dbReference type="Proteomes" id="UP001628193"/>
    </source>
</evidence>
<evidence type="ECO:0000259" key="21">
    <source>
        <dbReference type="PROSITE" id="PS50113"/>
    </source>
</evidence>
<dbReference type="PROSITE" id="PS50113">
    <property type="entry name" value="PAC"/>
    <property type="match status" value="2"/>
</dbReference>
<dbReference type="PROSITE" id="PS50112">
    <property type="entry name" value="PAS"/>
    <property type="match status" value="2"/>
</dbReference>
<keyword evidence="12" id="KW-0902">Two-component regulatory system</keyword>
<dbReference type="InterPro" id="IPR003660">
    <property type="entry name" value="HAMP_dom"/>
</dbReference>
<dbReference type="InterPro" id="IPR036641">
    <property type="entry name" value="HPT_dom_sf"/>
</dbReference>
<keyword evidence="11 17" id="KW-1133">Transmembrane helix</keyword>
<dbReference type="SUPFAM" id="SSF158472">
    <property type="entry name" value="HAMP domain-like"/>
    <property type="match status" value="1"/>
</dbReference>
<feature type="coiled-coil region" evidence="16">
    <location>
        <begin position="697"/>
        <end position="724"/>
    </location>
</feature>
<dbReference type="SUPFAM" id="SSF47384">
    <property type="entry name" value="Homodimeric domain of signal transducing histidine kinase"/>
    <property type="match status" value="1"/>
</dbReference>
<evidence type="ECO:0000259" key="20">
    <source>
        <dbReference type="PROSITE" id="PS50112"/>
    </source>
</evidence>
<dbReference type="SMART" id="SM00073">
    <property type="entry name" value="HPT"/>
    <property type="match status" value="1"/>
</dbReference>
<evidence type="ECO:0000256" key="9">
    <source>
        <dbReference type="ARBA" id="ARBA00022777"/>
    </source>
</evidence>
<evidence type="ECO:0000256" key="16">
    <source>
        <dbReference type="SAM" id="Coils"/>
    </source>
</evidence>
<evidence type="ECO:0000256" key="11">
    <source>
        <dbReference type="ARBA" id="ARBA00022989"/>
    </source>
</evidence>
<feature type="domain" description="Response regulatory" evidence="19">
    <location>
        <begin position="964"/>
        <end position="1087"/>
    </location>
</feature>
<dbReference type="Pfam" id="PF01627">
    <property type="entry name" value="Hpt"/>
    <property type="match status" value="1"/>
</dbReference>
<dbReference type="PROSITE" id="PS50110">
    <property type="entry name" value="RESPONSE_REGULATORY"/>
    <property type="match status" value="2"/>
</dbReference>
<dbReference type="SUPFAM" id="SSF47226">
    <property type="entry name" value="Histidine-containing phosphotransfer domain, HPT domain"/>
    <property type="match status" value="1"/>
</dbReference>
<comment type="catalytic activity">
    <reaction evidence="1">
        <text>ATP + protein L-histidine = ADP + protein N-phospho-L-histidine.</text>
        <dbReference type="EC" id="2.7.13.3"/>
    </reaction>
</comment>
<dbReference type="InterPro" id="IPR036097">
    <property type="entry name" value="HisK_dim/P_sf"/>
</dbReference>
<keyword evidence="9 24" id="KW-0418">Kinase</keyword>
<dbReference type="EC" id="2.7.13.3" evidence="3"/>
<keyword evidence="16" id="KW-0175">Coiled coil</keyword>
<feature type="domain" description="PAC" evidence="21">
    <location>
        <begin position="394"/>
        <end position="449"/>
    </location>
</feature>
<evidence type="ECO:0000256" key="3">
    <source>
        <dbReference type="ARBA" id="ARBA00012438"/>
    </source>
</evidence>
<keyword evidence="5 15" id="KW-0597">Phosphoprotein</keyword>
<dbReference type="InterPro" id="IPR001789">
    <property type="entry name" value="Sig_transdc_resp-reg_receiver"/>
</dbReference>
<dbReference type="Gene3D" id="1.10.8.500">
    <property type="entry name" value="HAMP domain in histidine kinase"/>
    <property type="match status" value="1"/>
</dbReference>
<evidence type="ECO:0000256" key="12">
    <source>
        <dbReference type="ARBA" id="ARBA00023012"/>
    </source>
</evidence>
<evidence type="ECO:0000259" key="19">
    <source>
        <dbReference type="PROSITE" id="PS50110"/>
    </source>
</evidence>
<dbReference type="CDD" id="cd00130">
    <property type="entry name" value="PAS"/>
    <property type="match status" value="3"/>
</dbReference>
<keyword evidence="25" id="KW-1185">Reference proteome</keyword>
<dbReference type="SMART" id="SM00086">
    <property type="entry name" value="PAC"/>
    <property type="match status" value="3"/>
</dbReference>
<dbReference type="PANTHER" id="PTHR45339">
    <property type="entry name" value="HYBRID SIGNAL TRANSDUCTION HISTIDINE KINASE J"/>
    <property type="match status" value="1"/>
</dbReference>
<dbReference type="PROSITE" id="PS50109">
    <property type="entry name" value="HIS_KIN"/>
    <property type="match status" value="1"/>
</dbReference>
<dbReference type="Gene3D" id="3.30.450.40">
    <property type="match status" value="1"/>
</dbReference>
<keyword evidence="7 17" id="KW-0812">Transmembrane</keyword>
<feature type="modified residue" description="Phosphohistidine" evidence="14">
    <location>
        <position position="1331"/>
    </location>
</feature>
<dbReference type="PROSITE" id="PS50894">
    <property type="entry name" value="HPT"/>
    <property type="match status" value="1"/>
</dbReference>
<keyword evidence="6 24" id="KW-0808">Transferase</keyword>
<dbReference type="Proteomes" id="UP001628193">
    <property type="component" value="Unassembled WGS sequence"/>
</dbReference>
<dbReference type="Gene3D" id="1.10.287.130">
    <property type="match status" value="1"/>
</dbReference>
<dbReference type="InterPro" id="IPR036890">
    <property type="entry name" value="HATPase_C_sf"/>
</dbReference>
<dbReference type="CDD" id="cd17546">
    <property type="entry name" value="REC_hyHK_CKI1_RcsC-like"/>
    <property type="match status" value="2"/>
</dbReference>
<dbReference type="InterPro" id="IPR004358">
    <property type="entry name" value="Sig_transdc_His_kin-like_C"/>
</dbReference>
<evidence type="ECO:0000256" key="2">
    <source>
        <dbReference type="ARBA" id="ARBA00004651"/>
    </source>
</evidence>
<evidence type="ECO:0000259" key="18">
    <source>
        <dbReference type="PROSITE" id="PS50109"/>
    </source>
</evidence>
<dbReference type="PROSITE" id="PS50885">
    <property type="entry name" value="HAMP"/>
    <property type="match status" value="1"/>
</dbReference>